<dbReference type="AlphaFoldDB" id="A0A8T0RSF7"/>
<dbReference type="Proteomes" id="UP000823388">
    <property type="component" value="Chromosome 5N"/>
</dbReference>
<reference evidence="1" key="1">
    <citation type="submission" date="2020-05" db="EMBL/GenBank/DDBJ databases">
        <title>WGS assembly of Panicum virgatum.</title>
        <authorList>
            <person name="Lovell J.T."/>
            <person name="Jenkins J."/>
            <person name="Shu S."/>
            <person name="Juenger T.E."/>
            <person name="Schmutz J."/>
        </authorList>
    </citation>
    <scope>NUCLEOTIDE SEQUENCE</scope>
    <source>
        <strain evidence="1">AP13</strain>
    </source>
</reference>
<protein>
    <submittedName>
        <fullName evidence="1">Uncharacterized protein</fullName>
    </submittedName>
</protein>
<evidence type="ECO:0000313" key="1">
    <source>
        <dbReference type="EMBL" id="KAG2589321.1"/>
    </source>
</evidence>
<gene>
    <name evidence="1" type="ORF">PVAP13_5NG240900</name>
</gene>
<comment type="caution">
    <text evidence="1">The sequence shown here is derived from an EMBL/GenBank/DDBJ whole genome shotgun (WGS) entry which is preliminary data.</text>
</comment>
<proteinExistence type="predicted"/>
<keyword evidence="2" id="KW-1185">Reference proteome</keyword>
<name>A0A8T0RSF7_PANVG</name>
<evidence type="ECO:0000313" key="2">
    <source>
        <dbReference type="Proteomes" id="UP000823388"/>
    </source>
</evidence>
<sequence length="762" mass="85355">MSPAAADCPLSHCCLWSKLCLPLVPRVDPNREYAFMPTDADDIPARPVLVGIMATFEGERWLHLHRFRVARSGRVLGGALETLGGDYYKAKTPISHIRSATAVGSPDGRSLSLCFFSSEADFADLIASKISPPVPLQLHMDLAADDDRGITVSRLPGLSPEVGPFMPTCPISAAGDLWAPYLTEVYGPSSLAMQRFDKDAAKWVVVGTVVLKLPPPGPDMLSDTIPALQGHVVVGNTILLSLWPFNLFYAFNCSTRAWAVVATAREDWMYIPIWERGVYVEEDDTIYFLCKTFVYAYKLRKDQDRYQMAPPTTLGRVCPFTHEGLKLPCNCDAKHVLITTFRVKGDDSEHFVPKGVKVLHSTIRSLDTIPSKYLESYPDFSFLQEYEEFNHESATPPPKRMKPDVTESLMLLEDMEVPASSNVVKSYNMLACCREFWNEMPLSCAVMLEGSAIRTNKTLYIICQEPSYSTVYKINIVEGRLTCHDKSLTPHCILETSMSHVEDDILNRLHRPWHFVCDSRFIYAVPSVKNKVYSCCLDQGHINHIDSAWPIGVEFLLFVQVGVKVVAICDTLQVVYHLFQGEWTRHETSGSPGDKKISLSGYAVLSSCTFMVSDAKTKYLLWIWSIVMPPEPLPSGWPIRACLSERCVFAKGFIYTCSHEGLVAYELRNRMCLEYVGEDTTGAIMFCVMKDDHITQPDYSDNDRPPEIPVRITTVQVKTEEMPDGKLKPKTIGHVDIGTTFVEWNGGAIWTRDCFAAASIQA</sequence>
<accession>A0A8T0RSF7</accession>
<dbReference type="EMBL" id="CM029046">
    <property type="protein sequence ID" value="KAG2589321.1"/>
    <property type="molecule type" value="Genomic_DNA"/>
</dbReference>
<organism evidence="1 2">
    <name type="scientific">Panicum virgatum</name>
    <name type="common">Blackwell switchgrass</name>
    <dbReference type="NCBI Taxonomy" id="38727"/>
    <lineage>
        <taxon>Eukaryota</taxon>
        <taxon>Viridiplantae</taxon>
        <taxon>Streptophyta</taxon>
        <taxon>Embryophyta</taxon>
        <taxon>Tracheophyta</taxon>
        <taxon>Spermatophyta</taxon>
        <taxon>Magnoliopsida</taxon>
        <taxon>Liliopsida</taxon>
        <taxon>Poales</taxon>
        <taxon>Poaceae</taxon>
        <taxon>PACMAD clade</taxon>
        <taxon>Panicoideae</taxon>
        <taxon>Panicodae</taxon>
        <taxon>Paniceae</taxon>
        <taxon>Panicinae</taxon>
        <taxon>Panicum</taxon>
        <taxon>Panicum sect. Hiantes</taxon>
    </lineage>
</organism>